<accession>A0A2I8SVI1</accession>
<reference evidence="2 3" key="1">
    <citation type="journal article" date="2018" name="MBio">
        <title>Genomic Analysis of Hospital Plumbing Reveals Diverse Reservoir of Bacterial Plasmids Conferring Carbapenem Resistance.</title>
        <authorList>
            <consortium name="NISC Comparative Sequencing Program"/>
            <person name="Weingarten R.A."/>
            <person name="Johnson R.C."/>
            <person name="Conlan S."/>
            <person name="Ramsburg A.M."/>
            <person name="Dekker J.P."/>
            <person name="Lau A.F."/>
            <person name="Khil P."/>
            <person name="Odom R.T."/>
            <person name="Deming C."/>
            <person name="Park M."/>
            <person name="Thomas P.J."/>
            <person name="Henderson D.K."/>
            <person name="Palmore T.N."/>
            <person name="Segre J.A."/>
            <person name="Frank K.M."/>
        </authorList>
    </citation>
    <scope>NUCLEOTIDE SEQUENCE [LARGE SCALE GENOMIC DNA]</scope>
    <source>
        <strain evidence="2 3">ECONIH4</strain>
        <plasmid evidence="3">peco-c85f</plasmid>
    </source>
</reference>
<dbReference type="InterPro" id="IPR012337">
    <property type="entry name" value="RNaseH-like_sf"/>
</dbReference>
<proteinExistence type="inferred from homology"/>
<dbReference type="GO" id="GO:0015074">
    <property type="term" value="P:DNA integration"/>
    <property type="evidence" value="ECO:0007669"/>
    <property type="project" value="InterPro"/>
</dbReference>
<evidence type="ECO:0000313" key="3">
    <source>
        <dbReference type="Proteomes" id="UP000239554"/>
    </source>
</evidence>
<dbReference type="InterPro" id="IPR054353">
    <property type="entry name" value="IstA-like_C"/>
</dbReference>
<dbReference type="RefSeq" id="WP_103216132.1">
    <property type="nucleotide sequence ID" value="NZ_CP026207.1"/>
</dbReference>
<name>A0A2I8SVI1_ECOLX</name>
<organism evidence="2 3">
    <name type="scientific">Escherichia coli</name>
    <dbReference type="NCBI Taxonomy" id="562"/>
    <lineage>
        <taxon>Bacteria</taxon>
        <taxon>Pseudomonadati</taxon>
        <taxon>Pseudomonadota</taxon>
        <taxon>Gammaproteobacteria</taxon>
        <taxon>Enterobacterales</taxon>
        <taxon>Enterobacteriaceae</taxon>
        <taxon>Escherichia</taxon>
    </lineage>
</organism>
<dbReference type="PANTHER" id="PTHR35004">
    <property type="entry name" value="TRANSPOSASE RV3428C-RELATED"/>
    <property type="match status" value="1"/>
</dbReference>
<dbReference type="AlphaFoldDB" id="A0A2I8SVI1"/>
<comment type="similarity">
    <text evidence="1">Belongs to the transposase IS21/IS408/IS1162 family.</text>
</comment>
<geneLocation type="plasmid" evidence="3">
    <name>peco-c85f</name>
</geneLocation>
<dbReference type="PROSITE" id="PS50994">
    <property type="entry name" value="INTEGRASE"/>
    <property type="match status" value="1"/>
</dbReference>
<dbReference type="Proteomes" id="UP000239554">
    <property type="component" value="Plasmid pECO-c85f"/>
</dbReference>
<keyword evidence="2" id="KW-0614">Plasmid</keyword>
<dbReference type="NCBIfam" id="NF033546">
    <property type="entry name" value="transpos_IS21"/>
    <property type="match status" value="1"/>
</dbReference>
<evidence type="ECO:0000313" key="2">
    <source>
        <dbReference type="EMBL" id="AUY06013.1"/>
    </source>
</evidence>
<dbReference type="InterPro" id="IPR001584">
    <property type="entry name" value="Integrase_cat-core"/>
</dbReference>
<dbReference type="GO" id="GO:0003676">
    <property type="term" value="F:nucleic acid binding"/>
    <property type="evidence" value="ECO:0007669"/>
    <property type="project" value="InterPro"/>
</dbReference>
<sequence length="521" mass="60817">MQTPIITQREIVRLLEQRQLSNRAIARQLSLSHNTVAIIRARLQVTGLSHSQLLTQTDEAFALALGTSRKQPKTEKLTPEWHVLQTELQKRDITLALLWEEYRLANQNRLERCLSYSQFARHFRQWLKRQRISMRQFHKPGDKVFVDFCGRTVSILDPDTGESYQAQVFVGVLGGSGLTFAYAVPSQKTHDWIECHIKMFDYFGGIPQQVVPDNLKSAIIKHSREEVITNAAYADWAEHYDVLIAPARSRKPKDKSLAEVGVQIVQRWVLAPLRKQQFFSIDELNNQITPRIHQLNDKVSKTYQKSRKQRFLEIDQPALRPLPLLRYECVDWRYRIRVPDDYHLEYAGNYYSVPYQYRSHVVDLRVTRTTLEVLLHRQRIASHQLCSSSGRSTLMDHMPLEHQRQSDQDPETLLEWAQSVGPNVATWVRHNLQQRRDFANGLKSVRNLRRWIREEQNHERIDPACEFAMKLGAFSFSRLKSIINNRSDQRAMAESTAWVQQHSNLRGPEYYKPAGVLPHAE</sequence>
<evidence type="ECO:0000256" key="1">
    <source>
        <dbReference type="ARBA" id="ARBA00009277"/>
    </source>
</evidence>
<protein>
    <submittedName>
        <fullName evidence="2">Transposase</fullName>
    </submittedName>
</protein>
<dbReference type="Pfam" id="PF22483">
    <property type="entry name" value="Mu-transpos_C_2"/>
    <property type="match status" value="1"/>
</dbReference>
<dbReference type="Gene3D" id="3.30.420.10">
    <property type="entry name" value="Ribonuclease H-like superfamily/Ribonuclease H"/>
    <property type="match status" value="1"/>
</dbReference>
<gene>
    <name evidence="2" type="ORF">C3F40_31100</name>
</gene>
<dbReference type="EMBL" id="CP026405">
    <property type="protein sequence ID" value="AUY06013.1"/>
    <property type="molecule type" value="Genomic_DNA"/>
</dbReference>
<dbReference type="InterPro" id="IPR036397">
    <property type="entry name" value="RNaseH_sf"/>
</dbReference>
<dbReference type="Pfam" id="PF00665">
    <property type="entry name" value="rve"/>
    <property type="match status" value="1"/>
</dbReference>
<dbReference type="PANTHER" id="PTHR35004:SF8">
    <property type="entry name" value="TRANSPOSASE RV3428C-RELATED"/>
    <property type="match status" value="1"/>
</dbReference>
<dbReference type="SUPFAM" id="SSF53098">
    <property type="entry name" value="Ribonuclease H-like"/>
    <property type="match status" value="1"/>
</dbReference>